<feature type="domain" description="UPAR/Ly6" evidence="10">
    <location>
        <begin position="52"/>
        <end position="143"/>
    </location>
</feature>
<dbReference type="SMART" id="SM00134">
    <property type="entry name" value="LU"/>
    <property type="match status" value="1"/>
</dbReference>
<keyword evidence="4" id="KW-0732">Signal</keyword>
<evidence type="ECO:0000256" key="7">
    <source>
        <dbReference type="ARBA" id="ARBA00023180"/>
    </source>
</evidence>
<evidence type="ECO:0000256" key="8">
    <source>
        <dbReference type="ARBA" id="ARBA00023288"/>
    </source>
</evidence>
<keyword evidence="6" id="KW-1015">Disulfide bond</keyword>
<evidence type="ECO:0000256" key="5">
    <source>
        <dbReference type="ARBA" id="ARBA00023136"/>
    </source>
</evidence>
<accession>A0A8C6V9Q3</accession>
<reference evidence="11" key="1">
    <citation type="submission" date="2025-08" db="UniProtKB">
        <authorList>
            <consortium name="Ensembl"/>
        </authorList>
    </citation>
    <scope>IDENTIFICATION</scope>
</reference>
<name>A0A8C6V9Q3_9GOBI</name>
<organism evidence="11 12">
    <name type="scientific">Neogobius melanostomus</name>
    <name type="common">round goby</name>
    <dbReference type="NCBI Taxonomy" id="47308"/>
    <lineage>
        <taxon>Eukaryota</taxon>
        <taxon>Metazoa</taxon>
        <taxon>Chordata</taxon>
        <taxon>Craniata</taxon>
        <taxon>Vertebrata</taxon>
        <taxon>Euteleostomi</taxon>
        <taxon>Actinopterygii</taxon>
        <taxon>Neopterygii</taxon>
        <taxon>Teleostei</taxon>
        <taxon>Neoteleostei</taxon>
        <taxon>Acanthomorphata</taxon>
        <taxon>Gobiaria</taxon>
        <taxon>Gobiiformes</taxon>
        <taxon>Gobioidei</taxon>
        <taxon>Gobiidae</taxon>
        <taxon>Benthophilinae</taxon>
        <taxon>Neogobiini</taxon>
        <taxon>Neogobius</taxon>
    </lineage>
</organism>
<evidence type="ECO:0000259" key="10">
    <source>
        <dbReference type="SMART" id="SM00134"/>
    </source>
</evidence>
<proteinExistence type="inferred from homology"/>
<protein>
    <submittedName>
        <fullName evidence="11">Sperm acrosome associated 4 like</fullName>
    </submittedName>
</protein>
<dbReference type="GO" id="GO:0035036">
    <property type="term" value="P:sperm-egg recognition"/>
    <property type="evidence" value="ECO:0007669"/>
    <property type="project" value="TreeGrafter"/>
</dbReference>
<evidence type="ECO:0000313" key="12">
    <source>
        <dbReference type="Proteomes" id="UP000694523"/>
    </source>
</evidence>
<keyword evidence="3" id="KW-0336">GPI-anchor</keyword>
<dbReference type="InterPro" id="IPR045860">
    <property type="entry name" value="Snake_toxin-like_sf"/>
</dbReference>
<evidence type="ECO:0000256" key="1">
    <source>
        <dbReference type="ARBA" id="ARBA00004609"/>
    </source>
</evidence>
<comment type="similarity">
    <text evidence="9">Belongs to the SPACA4/bouncer family.</text>
</comment>
<reference evidence="11" key="2">
    <citation type="submission" date="2025-09" db="UniProtKB">
        <authorList>
            <consortium name="Ensembl"/>
        </authorList>
    </citation>
    <scope>IDENTIFICATION</scope>
</reference>
<dbReference type="InterPro" id="IPR046354">
    <property type="entry name" value="SPACA4/Bouncer"/>
</dbReference>
<dbReference type="Gene3D" id="2.10.60.10">
    <property type="entry name" value="CD59"/>
    <property type="match status" value="1"/>
</dbReference>
<dbReference type="InterPro" id="IPR016054">
    <property type="entry name" value="LY6_UPA_recep-like"/>
</dbReference>
<evidence type="ECO:0000256" key="6">
    <source>
        <dbReference type="ARBA" id="ARBA00023157"/>
    </source>
</evidence>
<evidence type="ECO:0000256" key="4">
    <source>
        <dbReference type="ARBA" id="ARBA00022729"/>
    </source>
</evidence>
<keyword evidence="5" id="KW-0472">Membrane</keyword>
<keyword evidence="2" id="KW-1003">Cell membrane</keyword>
<dbReference type="GO" id="GO:0098552">
    <property type="term" value="C:side of membrane"/>
    <property type="evidence" value="ECO:0007669"/>
    <property type="project" value="UniProtKB-KW"/>
</dbReference>
<dbReference type="PANTHER" id="PTHR47613">
    <property type="entry name" value="SPERM ACROSOME MEMBRANE-ASSOCIATED PROTEIN 4"/>
    <property type="match status" value="1"/>
</dbReference>
<dbReference type="AlphaFoldDB" id="A0A8C6V9Q3"/>
<dbReference type="Ensembl" id="ENSNMLT00000049855.1">
    <property type="protein sequence ID" value="ENSNMLP00000044922.1"/>
    <property type="gene ID" value="ENSNMLG00000027136.1"/>
</dbReference>
<dbReference type="Proteomes" id="UP000694523">
    <property type="component" value="Unplaced"/>
</dbReference>
<keyword evidence="8" id="KW-0449">Lipoprotein</keyword>
<evidence type="ECO:0000256" key="3">
    <source>
        <dbReference type="ARBA" id="ARBA00022622"/>
    </source>
</evidence>
<evidence type="ECO:0000256" key="9">
    <source>
        <dbReference type="ARBA" id="ARBA00029446"/>
    </source>
</evidence>
<dbReference type="SUPFAM" id="SSF57302">
    <property type="entry name" value="Snake toxin-like"/>
    <property type="match status" value="1"/>
</dbReference>
<keyword evidence="12" id="KW-1185">Reference proteome</keyword>
<dbReference type="PANTHER" id="PTHR47613:SF1">
    <property type="entry name" value="SPERM ACROSOME MEMBRANE-ASSOCIATED PROTEIN 4"/>
    <property type="match status" value="1"/>
</dbReference>
<evidence type="ECO:0000256" key="2">
    <source>
        <dbReference type="ARBA" id="ARBA00022475"/>
    </source>
</evidence>
<keyword evidence="7" id="KW-0325">Glycoprotein</keyword>
<dbReference type="Pfam" id="PF00021">
    <property type="entry name" value="UPAR_LY6"/>
    <property type="match status" value="1"/>
</dbReference>
<dbReference type="GO" id="GO:0005886">
    <property type="term" value="C:plasma membrane"/>
    <property type="evidence" value="ECO:0007669"/>
    <property type="project" value="UniProtKB-SubCell"/>
</dbReference>
<evidence type="ECO:0000313" key="11">
    <source>
        <dbReference type="Ensembl" id="ENSNMLP00000044922.1"/>
    </source>
</evidence>
<sequence>MSSAEGVECLLSNTRNKTMTWIHHKGPRTKNWRKFFVLGNVFVTLDPPVEALRCYKCAGIDALCITSETTCAAGELCFSGKGKGVGLDLKMKGCLARADCNVTTNINWPSSSNTTVYKMTKTCCNTDLCNSAPAGLPGALQLALASVMAVFAANALV</sequence>
<comment type="subcellular location">
    <subcellularLocation>
        <location evidence="1">Cell membrane</location>
        <topology evidence="1">Lipid-anchor</topology>
        <topology evidence="1">GPI-anchor</topology>
    </subcellularLocation>
</comment>